<keyword evidence="3" id="KW-1185">Reference proteome</keyword>
<dbReference type="OrthoDB" id="5904230at2"/>
<gene>
    <name evidence="2" type="ORF">TW81_06465</name>
</gene>
<dbReference type="PATRIC" id="fig|579748.3.peg.1325"/>
<dbReference type="EMBL" id="JXXV01000012">
    <property type="protein sequence ID" value="KJY83963.1"/>
    <property type="molecule type" value="Genomic_DNA"/>
</dbReference>
<evidence type="ECO:0000313" key="3">
    <source>
        <dbReference type="Proteomes" id="UP000033673"/>
    </source>
</evidence>
<feature type="region of interest" description="Disordered" evidence="1">
    <location>
        <begin position="57"/>
        <end position="81"/>
    </location>
</feature>
<name>A0A0F4NM91_9VIBR</name>
<sequence length="81" mass="8858">MKIVSGLMILTCSQAIAGGVSDERLIASLIKQGVICQNQSDVEKQKSLQIYLSKKFSEPSEKKSTNESPELEQPDCISAKE</sequence>
<dbReference type="AlphaFoldDB" id="A0A0F4NM91"/>
<comment type="caution">
    <text evidence="2">The sequence shown here is derived from an EMBL/GenBank/DDBJ whole genome shotgun (WGS) entry which is preliminary data.</text>
</comment>
<evidence type="ECO:0000313" key="2">
    <source>
        <dbReference type="EMBL" id="KJY83963.1"/>
    </source>
</evidence>
<organism evidence="2 3">
    <name type="scientific">Vibrio galatheae</name>
    <dbReference type="NCBI Taxonomy" id="579748"/>
    <lineage>
        <taxon>Bacteria</taxon>
        <taxon>Pseudomonadati</taxon>
        <taxon>Pseudomonadota</taxon>
        <taxon>Gammaproteobacteria</taxon>
        <taxon>Vibrionales</taxon>
        <taxon>Vibrionaceae</taxon>
        <taxon>Vibrio</taxon>
    </lineage>
</organism>
<dbReference type="RefSeq" id="WP_045954885.1">
    <property type="nucleotide sequence ID" value="NZ_JXXV01000012.1"/>
</dbReference>
<protein>
    <submittedName>
        <fullName evidence="2">Uncharacterized protein</fullName>
    </submittedName>
</protein>
<proteinExistence type="predicted"/>
<dbReference type="Proteomes" id="UP000033673">
    <property type="component" value="Unassembled WGS sequence"/>
</dbReference>
<accession>A0A0F4NM91</accession>
<reference evidence="2 3" key="1">
    <citation type="journal article" date="2015" name="BMC Genomics">
        <title>Genome mining reveals unlocked bioactive potential of marine Gram-negative bacteria.</title>
        <authorList>
            <person name="Machado H."/>
            <person name="Sonnenschein E.C."/>
            <person name="Melchiorsen J."/>
            <person name="Gram L."/>
        </authorList>
    </citation>
    <scope>NUCLEOTIDE SEQUENCE [LARGE SCALE GENOMIC DNA]</scope>
    <source>
        <strain evidence="2 3">S2757</strain>
    </source>
</reference>
<evidence type="ECO:0000256" key="1">
    <source>
        <dbReference type="SAM" id="MobiDB-lite"/>
    </source>
</evidence>